<dbReference type="SUPFAM" id="SSF55608">
    <property type="entry name" value="Homing endonucleases"/>
    <property type="match status" value="2"/>
</dbReference>
<evidence type="ECO:0000259" key="1">
    <source>
        <dbReference type="Pfam" id="PF00961"/>
    </source>
</evidence>
<dbReference type="GeneID" id="32232071"/>
<keyword evidence="2" id="KW-0378">Hydrolase</keyword>
<dbReference type="RefSeq" id="YP_009355404.1">
    <property type="nucleotide sequence ID" value="NC_034332.1"/>
</dbReference>
<name>A0A1V0FW48_9LECA</name>
<keyword evidence="2" id="KW-0496">Mitochondrion</keyword>
<dbReference type="EMBL" id="KY362513">
    <property type="protein sequence ID" value="ARB49958.1"/>
    <property type="molecule type" value="Genomic_DNA"/>
</dbReference>
<reference evidence="2" key="1">
    <citation type="submission" date="2016-12" db="EMBL/GenBank/DDBJ databases">
        <title>The complete anotated genome of the lichenized fungas Coccocarpia palmicola.</title>
        <authorList>
            <person name="Streich S.P."/>
            <person name="Keepers K.G."/>
            <person name="Pogoda C.S."/>
            <person name="Lendemer J.C."/>
            <person name="Tripp E.A."/>
            <person name="Kane N.C."/>
        </authorList>
    </citation>
    <scope>NUCLEOTIDE SEQUENCE</scope>
</reference>
<dbReference type="GO" id="GO:0004519">
    <property type="term" value="F:endonuclease activity"/>
    <property type="evidence" value="ECO:0007669"/>
    <property type="project" value="UniProtKB-KW"/>
</dbReference>
<feature type="domain" description="Homing endonuclease LAGLIDADG" evidence="1">
    <location>
        <begin position="118"/>
        <end position="204"/>
    </location>
</feature>
<sequence length="234" mass="27320">MSNEKSFNEWLGGLIDGNGQILVTKKGYAYFKIVLPEKDKSILYEIKHKFGGSIKNISGSNSFKYKLHHKKGLAKMVYSINGLIRNPAKLLQLNKVCVLYNIDCKCNIPLTYNSRWFSGIIDANGSITLNEQCDQLILSITLKNRLLLDPLNKLFMGRVKILNSKDAFKYSIFRKNEILDLIDNYFSKYPLISNKAHKLKIIKDFYLYNNYKEELNKPDKLYKWINFKNKWDKL</sequence>
<geneLocation type="mitochondrion" evidence="2"/>
<dbReference type="AlphaFoldDB" id="A0A1V0FW48"/>
<dbReference type="PANTHER" id="PTHR37520:SF1">
    <property type="entry name" value="INTRON-ENCODED DNA ENDONUCLEASE AI2A-RELATED"/>
    <property type="match status" value="1"/>
</dbReference>
<organism evidence="2">
    <name type="scientific">Coccocarpia palmicola</name>
    <dbReference type="NCBI Taxonomy" id="301477"/>
    <lineage>
        <taxon>Eukaryota</taxon>
        <taxon>Fungi</taxon>
        <taxon>Dikarya</taxon>
        <taxon>Ascomycota</taxon>
        <taxon>Pezizomycotina</taxon>
        <taxon>Lecanoromycetes</taxon>
        <taxon>OSLEUM clade</taxon>
        <taxon>Lecanoromycetidae</taxon>
        <taxon>Peltigerales</taxon>
        <taxon>Collematineae</taxon>
        <taxon>Coccocarpiaceae</taxon>
        <taxon>Coccocarpia</taxon>
    </lineage>
</organism>
<dbReference type="InterPro" id="IPR004860">
    <property type="entry name" value="LAGLIDADG_dom"/>
</dbReference>
<dbReference type="InterPro" id="IPR027434">
    <property type="entry name" value="Homing_endonucl"/>
</dbReference>
<evidence type="ECO:0000313" key="2">
    <source>
        <dbReference type="EMBL" id="ARB49958.1"/>
    </source>
</evidence>
<keyword evidence="2" id="KW-0255">Endonuclease</keyword>
<dbReference type="PANTHER" id="PTHR37520">
    <property type="entry name" value="INTRON-ENCODED DNA ENDONUCLEASE AI2A-RELATED"/>
    <property type="match status" value="1"/>
</dbReference>
<feature type="domain" description="Homing endonuclease LAGLIDADG" evidence="1">
    <location>
        <begin position="11"/>
        <end position="83"/>
    </location>
</feature>
<protein>
    <submittedName>
        <fullName evidence="2">LAGLIDADG homing endonuclease-like protein</fullName>
    </submittedName>
</protein>
<dbReference type="Pfam" id="PF00961">
    <property type="entry name" value="LAGLIDADG_1"/>
    <property type="match status" value="2"/>
</dbReference>
<accession>A0A1V0FW48</accession>
<proteinExistence type="predicted"/>
<dbReference type="Gene3D" id="3.10.28.10">
    <property type="entry name" value="Homing endonucleases"/>
    <property type="match status" value="2"/>
</dbReference>
<keyword evidence="2" id="KW-0540">Nuclease</keyword>